<dbReference type="Pfam" id="PF00496">
    <property type="entry name" value="SBP_bac_5"/>
    <property type="match status" value="1"/>
</dbReference>
<evidence type="ECO:0000256" key="1">
    <source>
        <dbReference type="ARBA" id="ARBA00005695"/>
    </source>
</evidence>
<dbReference type="InterPro" id="IPR000914">
    <property type="entry name" value="SBP_5_dom"/>
</dbReference>
<sequence>MSSPLSRPLRAALGGLTALGLLAAAGCGNPDAPDGAGAATGIVLADAYEDSTLNPIAGYSETGYSKIYDGLVRPAPYQPGVLPAIEPALAAQLPEPSADAREWTVNLRTGVTFHDGSTFDADDVVATYRAVLDPVSGSPLAGSFEMLQAVDKVDATTVRFTLKYPYAPFDRRLMLGIVPAESVATPGPADASPLGEKPIGTGAYKLESWRKGSEMVLTANPDHWGGEPAVKKLTVVIAADDNTRTQRTGAGEFDGAWLPPKLAATFADRGGFSVVAHPSADFRAVSLPTAHPVTGDPAIRLALNHAVDRQAMVDNILAGYGKPAYTPIPDSLGTFHNPQATFAFDQARAGQILDAAGWVPGPDGIRVKDGQRAAFTLMYFPSETLRRDLSLAFTSDAKKIGIEVNLEGVDRPQFRPRIPQDAGLLGGGDNPYDPDTQVYATLHSSYAQYDANNPFRNPGAYRNEAVDAALDAGRRSVDPAERTRAYQDMQAELIKAPSNVMLAYLDHTYVMKDGDWTGTRPVLEPHSHGVSWGPWWNLRDWKPGR</sequence>
<proteinExistence type="inferred from homology"/>
<reference evidence="6 7" key="1">
    <citation type="submission" date="2024-04" db="EMBL/GenBank/DDBJ databases">
        <title>Polymorphospora sp. isolated from Baiyangdian Lake in Xiong'an New Area.</title>
        <authorList>
            <person name="Zhang X."/>
            <person name="Liu J."/>
        </authorList>
    </citation>
    <scope>NUCLEOTIDE SEQUENCE [LARGE SCALE GENOMIC DNA]</scope>
    <source>
        <strain evidence="6 7">2-325</strain>
    </source>
</reference>
<organism evidence="6 7">
    <name type="scientific">Polymorphospora lycopeni</name>
    <dbReference type="NCBI Taxonomy" id="3140240"/>
    <lineage>
        <taxon>Bacteria</taxon>
        <taxon>Bacillati</taxon>
        <taxon>Actinomycetota</taxon>
        <taxon>Actinomycetes</taxon>
        <taxon>Micromonosporales</taxon>
        <taxon>Micromonosporaceae</taxon>
        <taxon>Polymorphospora</taxon>
    </lineage>
</organism>
<comment type="caution">
    <text evidence="6">The sequence shown here is derived from an EMBL/GenBank/DDBJ whole genome shotgun (WGS) entry which is preliminary data.</text>
</comment>
<dbReference type="InterPro" id="IPR030678">
    <property type="entry name" value="Peptide/Ni-bd"/>
</dbReference>
<dbReference type="PIRSF" id="PIRSF002741">
    <property type="entry name" value="MppA"/>
    <property type="match status" value="1"/>
</dbReference>
<accession>A0ABV5D058</accession>
<evidence type="ECO:0000256" key="4">
    <source>
        <dbReference type="SAM" id="SignalP"/>
    </source>
</evidence>
<dbReference type="Gene3D" id="3.40.190.10">
    <property type="entry name" value="Periplasmic binding protein-like II"/>
    <property type="match status" value="1"/>
</dbReference>
<dbReference type="PROSITE" id="PS51257">
    <property type="entry name" value="PROKAR_LIPOPROTEIN"/>
    <property type="match status" value="1"/>
</dbReference>
<evidence type="ECO:0000313" key="7">
    <source>
        <dbReference type="Proteomes" id="UP001582793"/>
    </source>
</evidence>
<dbReference type="Gene3D" id="3.90.76.10">
    <property type="entry name" value="Dipeptide-binding Protein, Domain 1"/>
    <property type="match status" value="1"/>
</dbReference>
<dbReference type="RefSeq" id="WP_375735843.1">
    <property type="nucleotide sequence ID" value="NZ_JBCGDC010000090.1"/>
</dbReference>
<keyword evidence="2" id="KW-0813">Transport</keyword>
<keyword evidence="7" id="KW-1185">Reference proteome</keyword>
<dbReference type="Gene3D" id="3.10.105.10">
    <property type="entry name" value="Dipeptide-binding Protein, Domain 3"/>
    <property type="match status" value="1"/>
</dbReference>
<dbReference type="PANTHER" id="PTHR30290">
    <property type="entry name" value="PERIPLASMIC BINDING COMPONENT OF ABC TRANSPORTER"/>
    <property type="match status" value="1"/>
</dbReference>
<evidence type="ECO:0000313" key="6">
    <source>
        <dbReference type="EMBL" id="MFB6396393.1"/>
    </source>
</evidence>
<evidence type="ECO:0000259" key="5">
    <source>
        <dbReference type="Pfam" id="PF00496"/>
    </source>
</evidence>
<protein>
    <submittedName>
        <fullName evidence="6">ABC transporter substrate-binding protein</fullName>
    </submittedName>
</protein>
<dbReference type="EMBL" id="JBCGDC010000090">
    <property type="protein sequence ID" value="MFB6396393.1"/>
    <property type="molecule type" value="Genomic_DNA"/>
</dbReference>
<comment type="similarity">
    <text evidence="1">Belongs to the bacterial solute-binding protein 5 family.</text>
</comment>
<dbReference type="Proteomes" id="UP001582793">
    <property type="component" value="Unassembled WGS sequence"/>
</dbReference>
<name>A0ABV5D058_9ACTN</name>
<dbReference type="CDD" id="cd08518">
    <property type="entry name" value="PBP2_NikA_DppA_OppA_like_19"/>
    <property type="match status" value="1"/>
</dbReference>
<dbReference type="InterPro" id="IPR039424">
    <property type="entry name" value="SBP_5"/>
</dbReference>
<keyword evidence="3 4" id="KW-0732">Signal</keyword>
<feature type="chain" id="PRO_5046279020" evidence="4">
    <location>
        <begin position="24"/>
        <end position="545"/>
    </location>
</feature>
<feature type="domain" description="Solute-binding protein family 5" evidence="5">
    <location>
        <begin position="85"/>
        <end position="446"/>
    </location>
</feature>
<dbReference type="PANTHER" id="PTHR30290:SF9">
    <property type="entry name" value="OLIGOPEPTIDE-BINDING PROTEIN APPA"/>
    <property type="match status" value="1"/>
</dbReference>
<gene>
    <name evidence="6" type="ORF">AAFH96_25285</name>
</gene>
<evidence type="ECO:0000256" key="2">
    <source>
        <dbReference type="ARBA" id="ARBA00022448"/>
    </source>
</evidence>
<feature type="signal peptide" evidence="4">
    <location>
        <begin position="1"/>
        <end position="23"/>
    </location>
</feature>
<dbReference type="SUPFAM" id="SSF53850">
    <property type="entry name" value="Periplasmic binding protein-like II"/>
    <property type="match status" value="1"/>
</dbReference>
<evidence type="ECO:0000256" key="3">
    <source>
        <dbReference type="ARBA" id="ARBA00022729"/>
    </source>
</evidence>